<dbReference type="InterPro" id="IPR023405">
    <property type="entry name" value="Topo_IA_core_domain"/>
</dbReference>
<dbReference type="PANTHER" id="PTHR42785">
    <property type="entry name" value="DNA TOPOISOMERASE, TYPE IA, CORE"/>
    <property type="match status" value="1"/>
</dbReference>
<dbReference type="SUPFAM" id="SSF56712">
    <property type="entry name" value="Prokaryotic type I DNA topoisomerase"/>
    <property type="match status" value="1"/>
</dbReference>
<keyword evidence="3" id="KW-0479">Metal-binding</keyword>
<feature type="domain" description="Toprim" evidence="11">
    <location>
        <begin position="1"/>
        <end position="110"/>
    </location>
</feature>
<dbReference type="KEGG" id="dcb:C3Y92_02285"/>
<dbReference type="InterPro" id="IPR023406">
    <property type="entry name" value="Topo_IA_AS"/>
</dbReference>
<dbReference type="GO" id="GO:0005694">
    <property type="term" value="C:chromosome"/>
    <property type="evidence" value="ECO:0007669"/>
    <property type="project" value="InterPro"/>
</dbReference>
<feature type="domain" description="Topo IA-type catalytic" evidence="12">
    <location>
        <begin position="124"/>
        <end position="547"/>
    </location>
</feature>
<dbReference type="EC" id="5.6.2.1" evidence="10"/>
<dbReference type="PROSITE" id="PS52039">
    <property type="entry name" value="TOPO_IA_2"/>
    <property type="match status" value="1"/>
</dbReference>
<dbReference type="PRINTS" id="PR00417">
    <property type="entry name" value="PRTPISMRASEI"/>
</dbReference>
<feature type="site" description="Interaction with DNA" evidence="10">
    <location>
        <position position="135"/>
    </location>
</feature>
<dbReference type="InterPro" id="IPR013824">
    <property type="entry name" value="Topo_IA_cen_sub1"/>
</dbReference>
<feature type="region of interest" description="Interaction with DNA" evidence="10">
    <location>
        <begin position="158"/>
        <end position="163"/>
    </location>
</feature>
<dbReference type="Proteomes" id="UP000293296">
    <property type="component" value="Chromosome"/>
</dbReference>
<dbReference type="InterPro" id="IPR005733">
    <property type="entry name" value="TopoI_bac-type"/>
</dbReference>
<keyword evidence="6" id="KW-0460">Magnesium</keyword>
<evidence type="ECO:0000256" key="9">
    <source>
        <dbReference type="ARBA" id="ARBA00023235"/>
    </source>
</evidence>
<dbReference type="InterPro" id="IPR000380">
    <property type="entry name" value="Topo_IA"/>
</dbReference>
<evidence type="ECO:0000256" key="1">
    <source>
        <dbReference type="ARBA" id="ARBA00000213"/>
    </source>
</evidence>
<organism evidence="13 14">
    <name type="scientific">Solidesulfovibrio carbinolicus</name>
    <dbReference type="NCBI Taxonomy" id="296842"/>
    <lineage>
        <taxon>Bacteria</taxon>
        <taxon>Pseudomonadati</taxon>
        <taxon>Thermodesulfobacteriota</taxon>
        <taxon>Desulfovibrionia</taxon>
        <taxon>Desulfovibrionales</taxon>
        <taxon>Desulfovibrionaceae</taxon>
        <taxon>Solidesulfovibrio</taxon>
    </lineage>
</organism>
<keyword evidence="8 10" id="KW-0238">DNA-binding</keyword>
<dbReference type="Pfam" id="PF01751">
    <property type="entry name" value="Toprim"/>
    <property type="match status" value="1"/>
</dbReference>
<name>A0A4P6HG77_9BACT</name>
<dbReference type="InterPro" id="IPR013497">
    <property type="entry name" value="Topo_IA_cen"/>
</dbReference>
<evidence type="ECO:0000256" key="6">
    <source>
        <dbReference type="ARBA" id="ARBA00022842"/>
    </source>
</evidence>
<evidence type="ECO:0000256" key="7">
    <source>
        <dbReference type="ARBA" id="ARBA00023029"/>
    </source>
</evidence>
<dbReference type="PROSITE" id="PS00396">
    <property type="entry name" value="TOPO_IA_1"/>
    <property type="match status" value="1"/>
</dbReference>
<dbReference type="Gene3D" id="1.10.290.10">
    <property type="entry name" value="Topoisomerase I, domain 4"/>
    <property type="match status" value="1"/>
</dbReference>
<evidence type="ECO:0000259" key="11">
    <source>
        <dbReference type="PROSITE" id="PS50880"/>
    </source>
</evidence>
<comment type="similarity">
    <text evidence="2 10">Belongs to the type IA topoisomerase family.</text>
</comment>
<evidence type="ECO:0000256" key="5">
    <source>
        <dbReference type="ARBA" id="ARBA00022833"/>
    </source>
</evidence>
<dbReference type="GO" id="GO:0008270">
    <property type="term" value="F:zinc ion binding"/>
    <property type="evidence" value="ECO:0007669"/>
    <property type="project" value="UniProtKB-KW"/>
</dbReference>
<dbReference type="InterPro" id="IPR034149">
    <property type="entry name" value="TOPRIM_TopoI"/>
</dbReference>
<dbReference type="GO" id="GO:0006265">
    <property type="term" value="P:DNA topological change"/>
    <property type="evidence" value="ECO:0007669"/>
    <property type="project" value="UniProtKB-UniRule"/>
</dbReference>
<feature type="site" description="Interaction with DNA" evidence="10">
    <location>
        <position position="290"/>
    </location>
</feature>
<keyword evidence="4" id="KW-0863">Zinc-finger</keyword>
<feature type="site" description="Interaction with DNA" evidence="10">
    <location>
        <position position="134"/>
    </location>
</feature>
<dbReference type="InterPro" id="IPR013826">
    <property type="entry name" value="Topo_IA_cen_sub3"/>
</dbReference>
<dbReference type="InterPro" id="IPR013498">
    <property type="entry name" value="Topo_IA_Znf"/>
</dbReference>
<comment type="function">
    <text evidence="10">Releases the supercoiling and torsional tension of DNA, which is introduced during the DNA replication and transcription, by transiently cleaving and rejoining one strand of the DNA duplex. Introduces a single-strand break via transesterification at a target site in duplex DNA. The scissile phosphodiester is attacked by the catalytic tyrosine of the enzyme, resulting in the formation of a DNA-(5'-phosphotyrosyl)-enzyme intermediate and the expulsion of a 3'-OH DNA strand. The free DNA strand then undergoes passage around the unbroken strand, thus removing DNA supercoils. Finally, in the religation step, the DNA 3'-OH attacks the covalent intermediate to expel the active-site tyrosine and restore the DNA phosphodiester backbone.</text>
</comment>
<comment type="catalytic activity">
    <reaction evidence="1 10">
        <text>ATP-independent breakage of single-stranded DNA, followed by passage and rejoining.</text>
        <dbReference type="EC" id="5.6.2.1"/>
    </reaction>
</comment>
<dbReference type="SMART" id="SM00493">
    <property type="entry name" value="TOPRIM"/>
    <property type="match status" value="1"/>
</dbReference>
<evidence type="ECO:0000256" key="3">
    <source>
        <dbReference type="ARBA" id="ARBA00022723"/>
    </source>
</evidence>
<dbReference type="Pfam" id="PF01131">
    <property type="entry name" value="Topoisom_bac"/>
    <property type="match status" value="1"/>
</dbReference>
<evidence type="ECO:0000256" key="4">
    <source>
        <dbReference type="ARBA" id="ARBA00022771"/>
    </source>
</evidence>
<dbReference type="GO" id="GO:0003677">
    <property type="term" value="F:DNA binding"/>
    <property type="evidence" value="ECO:0007669"/>
    <property type="project" value="UniProtKB-KW"/>
</dbReference>
<evidence type="ECO:0000256" key="8">
    <source>
        <dbReference type="ARBA" id="ARBA00023125"/>
    </source>
</evidence>
<dbReference type="InterPro" id="IPR006171">
    <property type="entry name" value="TOPRIM_dom"/>
</dbReference>
<dbReference type="AlphaFoldDB" id="A0A4P6HG77"/>
<feature type="active site" description="O-(5'-phospho-DNA)-tyrosine intermediate" evidence="10">
    <location>
        <position position="288"/>
    </location>
</feature>
<feature type="site" description="Interaction with DNA" evidence="10">
    <location>
        <position position="31"/>
    </location>
</feature>
<dbReference type="GO" id="GO:0003917">
    <property type="term" value="F:DNA topoisomerase type I (single strand cut, ATP-independent) activity"/>
    <property type="evidence" value="ECO:0007669"/>
    <property type="project" value="UniProtKB-UniRule"/>
</dbReference>
<proteinExistence type="inferred from homology"/>
<dbReference type="InterPro" id="IPR003602">
    <property type="entry name" value="Topo_IA_DNA-bd_dom"/>
</dbReference>
<dbReference type="CDD" id="cd03363">
    <property type="entry name" value="TOPRIM_TopoIA_TopoI"/>
    <property type="match status" value="1"/>
</dbReference>
<reference evidence="13 14" key="1">
    <citation type="submission" date="2018-02" db="EMBL/GenBank/DDBJ databases">
        <title>Genome sequence of Desulfovibrio carbinolicus DSM 3852.</title>
        <authorList>
            <person name="Wilbanks E."/>
            <person name="Skennerton C.T."/>
            <person name="Orphan V.J."/>
        </authorList>
    </citation>
    <scope>NUCLEOTIDE SEQUENCE [LARGE SCALE GENOMIC DNA]</scope>
    <source>
        <strain evidence="13 14">DSM 3852</strain>
    </source>
</reference>
<feature type="site" description="Interaction with DNA" evidence="10">
    <location>
        <position position="143"/>
    </location>
</feature>
<dbReference type="EMBL" id="CP026538">
    <property type="protein sequence ID" value="QAZ66131.1"/>
    <property type="molecule type" value="Genomic_DNA"/>
</dbReference>
<dbReference type="PROSITE" id="PS50880">
    <property type="entry name" value="TOPRIM"/>
    <property type="match status" value="1"/>
</dbReference>
<keyword evidence="14" id="KW-1185">Reference proteome</keyword>
<dbReference type="PANTHER" id="PTHR42785:SF1">
    <property type="entry name" value="DNA TOPOISOMERASE"/>
    <property type="match status" value="1"/>
</dbReference>
<evidence type="ECO:0000256" key="10">
    <source>
        <dbReference type="HAMAP-Rule" id="MF_00952"/>
    </source>
</evidence>
<comment type="caution">
    <text evidence="10">Lacks conserved residue(s) required for the propagation of feature annotation.</text>
</comment>
<dbReference type="Gene3D" id="3.40.50.140">
    <property type="match status" value="1"/>
</dbReference>
<accession>A0A4P6HG77</accession>
<dbReference type="CDD" id="cd00186">
    <property type="entry name" value="TOP1Ac"/>
    <property type="match status" value="1"/>
</dbReference>
<dbReference type="SUPFAM" id="SSF57783">
    <property type="entry name" value="Zinc beta-ribbon"/>
    <property type="match status" value="1"/>
</dbReference>
<sequence>MNLLIVESPGKIKKIQGFLGEGWQVMASVGHVRDLPRDDIGVNETSYRPRYLPTERGKGVIAKLAKAVQDAQAVYLATDPDREGEAIAWHLADALRLKDPQRVTYAEITEQAVKKALASPRGLDMHLVAAQEGRRVLDRLVGYKVSGPLSRVVGGKKSAGRVQSPALRLVVDREREIRAFTVTTHYGVNLIFDQVENITPGWVATWLVKDWLEPGRSYLLDKELATRVATETRKVTVLSCEETESRSAPPAPFTTSTLQQAASAALKISPKETMGLAQRLYEAGHITYMRTDSPNLSDEAVAAIQEYCRSRDWPVVAKSRRWKSKEGAQEAHEAIRPTHIEAEEAGETEGEQALYALIRRRTLASQLDDAVFDVRTVQLAGNVISDRGPIFEAKGRTLSRPGWKIVIKQDDAEGEEQEKENPVPRLQAGSQLAVGAGLVTVHKTKPPARYTEASLVKALEERGIGRPSTYAAILENIMAREYVRLEKRNLVPTDAGEVVVDALRGHFGFLDYSYTQGMEESLDALAEGKVPYVEVMRQFHTSLEAELKGFVSLTSHACPACGKPLRRITKPAGKNDRGYDFWGCSGYPDCSATFANAGGKPGERLETRQKAPVSSFQCPKCKKPLIHRIKEGAGGYDFWGCSEFPKCKESFPDAGGQPAFDAKRKGGKA</sequence>
<dbReference type="Gene3D" id="3.30.65.10">
    <property type="entry name" value="Bacterial Topoisomerase I, domain 1"/>
    <property type="match status" value="2"/>
</dbReference>
<dbReference type="SMART" id="SM00437">
    <property type="entry name" value="TOP1Ac"/>
    <property type="match status" value="1"/>
</dbReference>
<dbReference type="InterPro" id="IPR003601">
    <property type="entry name" value="Topo_IA_2"/>
</dbReference>
<comment type="subunit">
    <text evidence="10">Monomer.</text>
</comment>
<dbReference type="Gene3D" id="1.10.460.10">
    <property type="entry name" value="Topoisomerase I, domain 2"/>
    <property type="match status" value="1"/>
</dbReference>
<dbReference type="HAMAP" id="MF_00952">
    <property type="entry name" value="Topoisom_1_prok"/>
    <property type="match status" value="1"/>
</dbReference>
<dbReference type="SMART" id="SM00436">
    <property type="entry name" value="TOP1Bc"/>
    <property type="match status" value="1"/>
</dbReference>
<dbReference type="RefSeq" id="WP_129349120.1">
    <property type="nucleotide sequence ID" value="NZ_CP026538.1"/>
</dbReference>
<evidence type="ECO:0000259" key="12">
    <source>
        <dbReference type="PROSITE" id="PS52039"/>
    </source>
</evidence>
<dbReference type="OrthoDB" id="9804262at2"/>
<evidence type="ECO:0000313" key="14">
    <source>
        <dbReference type="Proteomes" id="UP000293296"/>
    </source>
</evidence>
<dbReference type="InterPro" id="IPR013825">
    <property type="entry name" value="Topo_IA_cen_sub2"/>
</dbReference>
<dbReference type="InterPro" id="IPR028612">
    <property type="entry name" value="Topoisom_1_IA"/>
</dbReference>
<feature type="site" description="Interaction with DNA" evidence="10">
    <location>
        <position position="480"/>
    </location>
</feature>
<evidence type="ECO:0000313" key="13">
    <source>
        <dbReference type="EMBL" id="QAZ66131.1"/>
    </source>
</evidence>
<keyword evidence="5" id="KW-0862">Zinc</keyword>
<protein>
    <recommendedName>
        <fullName evidence="10">DNA topoisomerase 1</fullName>
        <ecNumber evidence="10">5.6.2.1</ecNumber>
    </recommendedName>
    <alternativeName>
        <fullName evidence="10">DNA topoisomerase I</fullName>
    </alternativeName>
</protein>
<gene>
    <name evidence="10" type="primary">topA</name>
    <name evidence="13" type="ORF">C3Y92_02285</name>
</gene>
<evidence type="ECO:0000256" key="2">
    <source>
        <dbReference type="ARBA" id="ARBA00009446"/>
    </source>
</evidence>
<dbReference type="Gene3D" id="2.70.20.10">
    <property type="entry name" value="Topoisomerase I, domain 3"/>
    <property type="match status" value="1"/>
</dbReference>
<feature type="site" description="Interaction with DNA" evidence="10">
    <location>
        <position position="138"/>
    </location>
</feature>
<dbReference type="Pfam" id="PF01396">
    <property type="entry name" value="Zn_ribbon_Top1"/>
    <property type="match status" value="2"/>
</dbReference>
<dbReference type="NCBIfam" id="TIGR01051">
    <property type="entry name" value="topA_bact"/>
    <property type="match status" value="1"/>
</dbReference>
<keyword evidence="7 10" id="KW-0799">Topoisomerase</keyword>
<keyword evidence="9 10" id="KW-0413">Isomerase</keyword>